<dbReference type="PANTHER" id="PTHR48228:SF6">
    <property type="entry name" value="L-CARNITINE COA-TRANSFERASE"/>
    <property type="match status" value="1"/>
</dbReference>
<evidence type="ECO:0000313" key="2">
    <source>
        <dbReference type="EMBL" id="PDH41675.1"/>
    </source>
</evidence>
<reference evidence="2 3" key="1">
    <citation type="submission" date="2017-08" db="EMBL/GenBank/DDBJ databases">
        <title>Fine stratification of microbial communities through a metagenomic profile of the photic zone.</title>
        <authorList>
            <person name="Haro-Moreno J.M."/>
            <person name="Lopez-Perez M."/>
            <person name="De La Torre J."/>
            <person name="Picazo A."/>
            <person name="Camacho A."/>
            <person name="Rodriguez-Valera F."/>
        </authorList>
    </citation>
    <scope>NUCLEOTIDE SEQUENCE [LARGE SCALE GENOMIC DNA]</scope>
    <source>
        <strain evidence="2">MED-G24</strain>
    </source>
</reference>
<proteinExistence type="predicted"/>
<evidence type="ECO:0000256" key="1">
    <source>
        <dbReference type="ARBA" id="ARBA00022679"/>
    </source>
</evidence>
<dbReference type="InterPro" id="IPR050509">
    <property type="entry name" value="CoA-transferase_III"/>
</dbReference>
<evidence type="ECO:0008006" key="4">
    <source>
        <dbReference type="Google" id="ProtNLM"/>
    </source>
</evidence>
<comment type="caution">
    <text evidence="2">The sequence shown here is derived from an EMBL/GenBank/DDBJ whole genome shotgun (WGS) entry which is preliminary data.</text>
</comment>
<dbReference type="AlphaFoldDB" id="A0A2A5WYQ4"/>
<dbReference type="Proteomes" id="UP000219327">
    <property type="component" value="Unassembled WGS sequence"/>
</dbReference>
<dbReference type="Pfam" id="PF02515">
    <property type="entry name" value="CoA_transf_3"/>
    <property type="match status" value="2"/>
</dbReference>
<sequence length="733" mass="79284">MLTRSTKPLTGLSVLLLGSAAVTRMAGMWLVSCGARVVHRSRPDDENDVVATYIAQGVQDFDPADRFDAVILTPDFADELDDIAVCVETADRIEITSPYAESGDFKRSAITDMQLWARSGLGYLTRHMDASGEMTSIAIPRNRQASILGGALAALAVVTQQLSGVDETLRKPAHVHIDLLELLAMLPMQPVGFAQLDQRIMGAPSSATFRMPGGTVSTSNGLAYVRPVEPAHWSKLLHLIGVRANLADAVANDLSLVRSNVDEIDREVRSWAASLTSEEVSDICQDEHIPVAPVYTPRQVAGDEHMNARDFFVDGRVGVPWLASLDESAAKKAQRRTGVRPDEGLPLAGLRVLDLSWAWAGPYATTLLSDLGAEVINVEWHPRASNLRRNPPFAGGDHSSNNTAAWWSANQRGKFSIGINMKSDEGRRIVRELAAQSDVVVENFAPGVVDRLGVGYDALREFNPELVYVSLSAFGQVGPRSHYIGYGTQVYAAAGVGYATSLDGETASQMFIPYPDPVSGLCGSLAIASYIWKARSERCTARVDVSELETVALVGLEPLLEGLDTTREVCLPEYLVVESRGGEPLALFAMDEHEWRAMLQFLSTDDPSSTQKEDVVEAIARNVAGLDKDDALSRLGDAGFAVTWVRPSAHVLMDDYLTQTGLWEQDRSPEVVNSRIDIAGSLWKLGSQRTGIWRGSPRLFGDTASILAGLLGYSDADIEALNAAGAIAVDSPE</sequence>
<name>A0A2A5WYQ4_9GAMM</name>
<dbReference type="PANTHER" id="PTHR48228">
    <property type="entry name" value="SUCCINYL-COA--D-CITRAMALATE COA-TRANSFERASE"/>
    <property type="match status" value="1"/>
</dbReference>
<gene>
    <name evidence="2" type="ORF">CNE99_01230</name>
</gene>
<protein>
    <recommendedName>
        <fullName evidence="4">CoA transferase</fullName>
    </recommendedName>
</protein>
<dbReference type="EMBL" id="NTKD01000003">
    <property type="protein sequence ID" value="PDH41675.1"/>
    <property type="molecule type" value="Genomic_DNA"/>
</dbReference>
<keyword evidence="1" id="KW-0808">Transferase</keyword>
<dbReference type="SUPFAM" id="SSF89796">
    <property type="entry name" value="CoA-transferase family III (CaiB/BaiF)"/>
    <property type="match status" value="2"/>
</dbReference>
<dbReference type="Gene3D" id="3.40.50.10540">
    <property type="entry name" value="Crotonobetainyl-coa:carnitine coa-transferase, domain 1"/>
    <property type="match status" value="2"/>
</dbReference>
<dbReference type="Gene3D" id="3.30.1540.10">
    <property type="entry name" value="formyl-coa transferase, domain 3"/>
    <property type="match status" value="2"/>
</dbReference>
<accession>A0A2A5WYQ4</accession>
<dbReference type="InterPro" id="IPR003673">
    <property type="entry name" value="CoA-Trfase_fam_III"/>
</dbReference>
<organism evidence="2 3">
    <name type="scientific">OM182 bacterium MED-G24</name>
    <dbReference type="NCBI Taxonomy" id="1986255"/>
    <lineage>
        <taxon>Bacteria</taxon>
        <taxon>Pseudomonadati</taxon>
        <taxon>Pseudomonadota</taxon>
        <taxon>Gammaproteobacteria</taxon>
        <taxon>OMG group</taxon>
        <taxon>OM182 clade</taxon>
    </lineage>
</organism>
<dbReference type="InterPro" id="IPR023606">
    <property type="entry name" value="CoA-Trfase_III_dom_1_sf"/>
</dbReference>
<evidence type="ECO:0000313" key="3">
    <source>
        <dbReference type="Proteomes" id="UP000219327"/>
    </source>
</evidence>
<dbReference type="InterPro" id="IPR044855">
    <property type="entry name" value="CoA-Trfase_III_dom3_sf"/>
</dbReference>
<dbReference type="GO" id="GO:0003824">
    <property type="term" value="F:catalytic activity"/>
    <property type="evidence" value="ECO:0007669"/>
    <property type="project" value="InterPro"/>
</dbReference>